<evidence type="ECO:0000313" key="1">
    <source>
        <dbReference type="EMBL" id="GFC84446.1"/>
    </source>
</evidence>
<reference evidence="1" key="1">
    <citation type="journal article" date="2019" name="Sci. Rep.">
        <title>Draft genome of Tanacetum cinerariifolium, the natural source of mosquito coil.</title>
        <authorList>
            <person name="Yamashiro T."/>
            <person name="Shiraishi A."/>
            <person name="Satake H."/>
            <person name="Nakayama K."/>
        </authorList>
    </citation>
    <scope>NUCLEOTIDE SEQUENCE</scope>
</reference>
<protein>
    <submittedName>
        <fullName evidence="1">Uncharacterized protein</fullName>
    </submittedName>
</protein>
<proteinExistence type="predicted"/>
<name>A0A699RFE1_TANCI</name>
<feature type="non-terminal residue" evidence="1">
    <location>
        <position position="1"/>
    </location>
</feature>
<dbReference type="AlphaFoldDB" id="A0A699RFE1"/>
<comment type="caution">
    <text evidence="1">The sequence shown here is derived from an EMBL/GenBank/DDBJ whole genome shotgun (WGS) entry which is preliminary data.</text>
</comment>
<sequence>STAVRPVSAALPNITTTRPRHAHHVVTKFTSPIRRHITCSPSSQTSNSPLRVTTVQNPVVSAAQADMLLLEVTPKEGKSMAKVL</sequence>
<gene>
    <name evidence="1" type="ORF">Tci_856416</name>
</gene>
<accession>A0A699RFE1</accession>
<dbReference type="EMBL" id="BKCJ011094643">
    <property type="protein sequence ID" value="GFC84446.1"/>
    <property type="molecule type" value="Genomic_DNA"/>
</dbReference>
<organism evidence="1">
    <name type="scientific">Tanacetum cinerariifolium</name>
    <name type="common">Dalmatian daisy</name>
    <name type="synonym">Chrysanthemum cinerariifolium</name>
    <dbReference type="NCBI Taxonomy" id="118510"/>
    <lineage>
        <taxon>Eukaryota</taxon>
        <taxon>Viridiplantae</taxon>
        <taxon>Streptophyta</taxon>
        <taxon>Embryophyta</taxon>
        <taxon>Tracheophyta</taxon>
        <taxon>Spermatophyta</taxon>
        <taxon>Magnoliopsida</taxon>
        <taxon>eudicotyledons</taxon>
        <taxon>Gunneridae</taxon>
        <taxon>Pentapetalae</taxon>
        <taxon>asterids</taxon>
        <taxon>campanulids</taxon>
        <taxon>Asterales</taxon>
        <taxon>Asteraceae</taxon>
        <taxon>Asteroideae</taxon>
        <taxon>Anthemideae</taxon>
        <taxon>Anthemidinae</taxon>
        <taxon>Tanacetum</taxon>
    </lineage>
</organism>